<name>A0A068S7P3_9FUNG</name>
<gene>
    <name evidence="13" type="ORF">LCOR_09174.1</name>
</gene>
<comment type="caution">
    <text evidence="13">The sequence shown here is derived from an EMBL/GenBank/DDBJ whole genome shotgun (WGS) entry which is preliminary data.</text>
</comment>
<feature type="transmembrane region" description="Helical" evidence="10">
    <location>
        <begin position="383"/>
        <end position="402"/>
    </location>
</feature>
<dbReference type="InterPro" id="IPR038770">
    <property type="entry name" value="Na+/solute_symporter_sf"/>
</dbReference>
<dbReference type="STRING" id="1263082.A0A068S7P3"/>
<evidence type="ECO:0000256" key="1">
    <source>
        <dbReference type="ARBA" id="ARBA00004141"/>
    </source>
</evidence>
<keyword evidence="2" id="KW-0813">Transport</keyword>
<feature type="transmembrane region" description="Helical" evidence="10">
    <location>
        <begin position="540"/>
        <end position="557"/>
    </location>
</feature>
<feature type="compositionally biased region" description="Basic residues" evidence="9">
    <location>
        <begin position="666"/>
        <end position="680"/>
    </location>
</feature>
<evidence type="ECO:0000256" key="9">
    <source>
        <dbReference type="SAM" id="MobiDB-lite"/>
    </source>
</evidence>
<feature type="transmembrane region" description="Helical" evidence="10">
    <location>
        <begin position="409"/>
        <end position="432"/>
    </location>
</feature>
<feature type="transmembrane region" description="Helical" evidence="10">
    <location>
        <begin position="625"/>
        <end position="644"/>
    </location>
</feature>
<keyword evidence="6 10" id="KW-1133">Transmembrane helix</keyword>
<feature type="transmembrane region" description="Helical" evidence="10">
    <location>
        <begin position="481"/>
        <end position="499"/>
    </location>
</feature>
<evidence type="ECO:0000256" key="8">
    <source>
        <dbReference type="ARBA" id="ARBA00023136"/>
    </source>
</evidence>
<keyword evidence="7" id="KW-0406">Ion transport</keyword>
<dbReference type="GO" id="GO:0015386">
    <property type="term" value="F:potassium:proton antiporter activity"/>
    <property type="evidence" value="ECO:0007669"/>
    <property type="project" value="InterPro"/>
</dbReference>
<sequence>MILILLLSIVIVLLGFGVQGDPTEAQSYSAPDAIRVDRVLEQGQRFRHELLEEKKQLYDSIEAFGSDNDDVLYRLANVKLNDFTAFERLVFGMFDIYDQTVHQRRQQQSYDFRTPALKLTFDFQLAIRQSHLHLRSHSINELAQLTEQAHQLEEEEEEVPPTTQEQQRQGYSPHHVHVEDDTPDSREAIQAMLQSMLDEVRQSADQLEQGMHGHNIAFSGGTFETVMKVNNDDDAAADDAGDDNNAILIDQDQNEYIMTRPSDTTVIYEDIQLLHDFILIVVCSYVFGCLFAMIRLPAFFGYILAGIVTGPAGYNMITELIQTETLAQLGVVFIVFVLGLEFSLEKLRAMWRLVLGGATMILLATVLAFVVMGTLLGASLKEAVFVGACVSLSSTAVVVKCIKLDHLEHLYGLLVMQDVLLGFMLAIIPALAESGAQVMVAVLKITVSFSVFGALCYGIIKLTPSFLPRMIRMVLPNMKSTGSHELTVLGTIAVCLVMLVISDRLGLGMEIGCFAAGVLLRSRKSLFEPALAAIEPVRDLFACLFFASIGLHVYPSFLASQAMLLLVLAAGVIGFKYVATFGILVSLKIDTRKSSAMAVALAQISEFAFVLASRAKLLDIISREVYYLLLAVTSLTLLATPLLWKLVERSSFFHTSSSSSSSSILRSHHQHHHHHHHHHHEEHPSVISVSMDDTDKVS</sequence>
<feature type="region of interest" description="Disordered" evidence="9">
    <location>
        <begin position="663"/>
        <end position="698"/>
    </location>
</feature>
<feature type="domain" description="Cation/H+ exchanger transmembrane" evidence="12">
    <location>
        <begin position="284"/>
        <end position="644"/>
    </location>
</feature>
<evidence type="ECO:0000256" key="6">
    <source>
        <dbReference type="ARBA" id="ARBA00022989"/>
    </source>
</evidence>
<keyword evidence="3" id="KW-0050">Antiport</keyword>
<feature type="transmembrane region" description="Helical" evidence="10">
    <location>
        <begin position="563"/>
        <end position="584"/>
    </location>
</feature>
<evidence type="ECO:0000313" key="13">
    <source>
        <dbReference type="EMBL" id="CDH58309.1"/>
    </source>
</evidence>
<proteinExistence type="predicted"/>
<feature type="transmembrane region" description="Helical" evidence="10">
    <location>
        <begin position="596"/>
        <end position="613"/>
    </location>
</feature>
<keyword evidence="8 10" id="KW-0472">Membrane</keyword>
<evidence type="ECO:0000313" key="14">
    <source>
        <dbReference type="Proteomes" id="UP000027586"/>
    </source>
</evidence>
<dbReference type="VEuPathDB" id="FungiDB:LCOR_09174.1"/>
<feature type="transmembrane region" description="Helical" evidence="10">
    <location>
        <begin position="353"/>
        <end position="377"/>
    </location>
</feature>
<dbReference type="OrthoDB" id="1654420at2759"/>
<accession>A0A068S7P3</accession>
<organism evidence="13 14">
    <name type="scientific">Lichtheimia corymbifera JMRC:FSU:9682</name>
    <dbReference type="NCBI Taxonomy" id="1263082"/>
    <lineage>
        <taxon>Eukaryota</taxon>
        <taxon>Fungi</taxon>
        <taxon>Fungi incertae sedis</taxon>
        <taxon>Mucoromycota</taxon>
        <taxon>Mucoromycotina</taxon>
        <taxon>Mucoromycetes</taxon>
        <taxon>Mucorales</taxon>
        <taxon>Lichtheimiaceae</taxon>
        <taxon>Lichtheimia</taxon>
    </lineage>
</organism>
<dbReference type="Proteomes" id="UP000027586">
    <property type="component" value="Unassembled WGS sequence"/>
</dbReference>
<feature type="chain" id="PRO_5001652927" evidence="11">
    <location>
        <begin position="21"/>
        <end position="698"/>
    </location>
</feature>
<dbReference type="GO" id="GO:0016020">
    <property type="term" value="C:membrane"/>
    <property type="evidence" value="ECO:0007669"/>
    <property type="project" value="UniProtKB-SubCell"/>
</dbReference>
<dbReference type="InterPro" id="IPR006153">
    <property type="entry name" value="Cation/H_exchanger_TM"/>
</dbReference>
<dbReference type="InterPro" id="IPR045158">
    <property type="entry name" value="KEA4/5/6-like"/>
</dbReference>
<keyword evidence="5 11" id="KW-0732">Signal</keyword>
<evidence type="ECO:0000256" key="10">
    <source>
        <dbReference type="SAM" id="Phobius"/>
    </source>
</evidence>
<comment type="subcellular location">
    <subcellularLocation>
        <location evidence="1">Membrane</location>
        <topology evidence="1">Multi-pass membrane protein</topology>
    </subcellularLocation>
</comment>
<dbReference type="Gene3D" id="1.20.1530.20">
    <property type="match status" value="1"/>
</dbReference>
<dbReference type="AlphaFoldDB" id="A0A068S7P3"/>
<feature type="signal peptide" evidence="11">
    <location>
        <begin position="1"/>
        <end position="20"/>
    </location>
</feature>
<evidence type="ECO:0000256" key="4">
    <source>
        <dbReference type="ARBA" id="ARBA00022692"/>
    </source>
</evidence>
<reference evidence="13" key="1">
    <citation type="submission" date="2013-08" db="EMBL/GenBank/DDBJ databases">
        <title>Gene expansion shapes genome architecture in the human pathogen Lichtheimia corymbifera: an evolutionary genomics analysis in the ancient terrestrial Mucorales (Mucoromycotina).</title>
        <authorList>
            <person name="Schwartze V.U."/>
            <person name="Winter S."/>
            <person name="Shelest E."/>
            <person name="Marcet-Houben M."/>
            <person name="Horn F."/>
            <person name="Wehner S."/>
            <person name="Hoffmann K."/>
            <person name="Riege K."/>
            <person name="Sammeth M."/>
            <person name="Nowrousian M."/>
            <person name="Valiante V."/>
            <person name="Linde J."/>
            <person name="Jacobsen I.D."/>
            <person name="Marz M."/>
            <person name="Brakhage A.A."/>
            <person name="Gabaldon T."/>
            <person name="Bocker S."/>
            <person name="Voigt K."/>
        </authorList>
    </citation>
    <scope>NUCLEOTIDE SEQUENCE [LARGE SCALE GENOMIC DNA]</scope>
    <source>
        <strain evidence="13">FSU 9682</strain>
    </source>
</reference>
<evidence type="ECO:0000256" key="7">
    <source>
        <dbReference type="ARBA" id="ARBA00023065"/>
    </source>
</evidence>
<dbReference type="EMBL" id="CBTN010000055">
    <property type="protein sequence ID" value="CDH58309.1"/>
    <property type="molecule type" value="Genomic_DNA"/>
</dbReference>
<evidence type="ECO:0000259" key="12">
    <source>
        <dbReference type="Pfam" id="PF00999"/>
    </source>
</evidence>
<evidence type="ECO:0000256" key="11">
    <source>
        <dbReference type="SAM" id="SignalP"/>
    </source>
</evidence>
<evidence type="ECO:0000256" key="2">
    <source>
        <dbReference type="ARBA" id="ARBA00022448"/>
    </source>
</evidence>
<evidence type="ECO:0000256" key="3">
    <source>
        <dbReference type="ARBA" id="ARBA00022449"/>
    </source>
</evidence>
<dbReference type="PANTHER" id="PTHR16254:SF14">
    <property type="entry name" value="TRANSMEMBRANE AND COILED-COIL DOMAIN-CONTAINING PROTEIN 3"/>
    <property type="match status" value="1"/>
</dbReference>
<evidence type="ECO:0000256" key="5">
    <source>
        <dbReference type="ARBA" id="ARBA00022729"/>
    </source>
</evidence>
<keyword evidence="4 10" id="KW-0812">Transmembrane</keyword>
<feature type="transmembrane region" description="Helical" evidence="10">
    <location>
        <begin position="273"/>
        <end position="291"/>
    </location>
</feature>
<keyword evidence="14" id="KW-1185">Reference proteome</keyword>
<dbReference type="PANTHER" id="PTHR16254">
    <property type="entry name" value="POTASSIUM/PROTON ANTIPORTER-RELATED"/>
    <property type="match status" value="1"/>
</dbReference>
<feature type="transmembrane region" description="Helical" evidence="10">
    <location>
        <begin position="298"/>
        <end position="314"/>
    </location>
</feature>
<feature type="region of interest" description="Disordered" evidence="9">
    <location>
        <begin position="148"/>
        <end position="180"/>
    </location>
</feature>
<feature type="transmembrane region" description="Helical" evidence="10">
    <location>
        <begin position="438"/>
        <end position="460"/>
    </location>
</feature>
<dbReference type="Pfam" id="PF00999">
    <property type="entry name" value="Na_H_Exchanger"/>
    <property type="match status" value="1"/>
</dbReference>
<protein>
    <submittedName>
        <fullName evidence="13">Transmembrane and coiled-coil domain-containingprotein 3</fullName>
    </submittedName>
</protein>
<feature type="transmembrane region" description="Helical" evidence="10">
    <location>
        <begin position="326"/>
        <end position="344"/>
    </location>
</feature>